<comment type="caution">
    <text evidence="3">The sequence shown here is derived from an EMBL/GenBank/DDBJ whole genome shotgun (WGS) entry which is preliminary data.</text>
</comment>
<feature type="domain" description="Outer membrane protein beta-barrel" evidence="2">
    <location>
        <begin position="25"/>
        <end position="186"/>
    </location>
</feature>
<evidence type="ECO:0000256" key="1">
    <source>
        <dbReference type="SAM" id="SignalP"/>
    </source>
</evidence>
<evidence type="ECO:0000313" key="3">
    <source>
        <dbReference type="EMBL" id="MBK9981370.1"/>
    </source>
</evidence>
<protein>
    <submittedName>
        <fullName evidence="3">PorT family protein</fullName>
    </submittedName>
</protein>
<organism evidence="3 4">
    <name type="scientific">Candidatus Opimibacter skivensis</name>
    <dbReference type="NCBI Taxonomy" id="2982028"/>
    <lineage>
        <taxon>Bacteria</taxon>
        <taxon>Pseudomonadati</taxon>
        <taxon>Bacteroidota</taxon>
        <taxon>Saprospiria</taxon>
        <taxon>Saprospirales</taxon>
        <taxon>Saprospiraceae</taxon>
        <taxon>Candidatus Opimibacter</taxon>
    </lineage>
</organism>
<reference evidence="3 4" key="1">
    <citation type="submission" date="2020-10" db="EMBL/GenBank/DDBJ databases">
        <title>Connecting structure to function with the recovery of over 1000 high-quality activated sludge metagenome-assembled genomes encoding full-length rRNA genes using long-read sequencing.</title>
        <authorList>
            <person name="Singleton C.M."/>
            <person name="Petriglieri F."/>
            <person name="Kristensen J.M."/>
            <person name="Kirkegaard R.H."/>
            <person name="Michaelsen T.Y."/>
            <person name="Andersen M.H."/>
            <person name="Karst S.M."/>
            <person name="Dueholm M.S."/>
            <person name="Nielsen P.H."/>
            <person name="Albertsen M."/>
        </authorList>
    </citation>
    <scope>NUCLEOTIDE SEQUENCE [LARGE SCALE GENOMIC DNA]</scope>
    <source>
        <strain evidence="3">Ribe_18-Q3-R11-54_MAXAC.273</strain>
    </source>
</reference>
<dbReference type="AlphaFoldDB" id="A0A9D7XMM8"/>
<dbReference type="InterPro" id="IPR025665">
    <property type="entry name" value="Beta-barrel_OMP_2"/>
</dbReference>
<proteinExistence type="predicted"/>
<dbReference type="Proteomes" id="UP000808337">
    <property type="component" value="Unassembled WGS sequence"/>
</dbReference>
<feature type="signal peptide" evidence="1">
    <location>
        <begin position="1"/>
        <end position="25"/>
    </location>
</feature>
<name>A0A9D7XMM8_9BACT</name>
<dbReference type="EMBL" id="JADKGY010000001">
    <property type="protein sequence ID" value="MBK9981370.1"/>
    <property type="molecule type" value="Genomic_DNA"/>
</dbReference>
<dbReference type="Pfam" id="PF13568">
    <property type="entry name" value="OMP_b-brl_2"/>
    <property type="match status" value="1"/>
</dbReference>
<sequence>MNCINTMRLLSILISFVLFSQLAYAQVRPGIKFGLSTPDISPKDFIISDDHGVQYYHIFVENARYGVHAGAFIQMQMGGFFIQPEIVYNSSSIDYRLDSLLNSDDGKTIIRDSYKNIDFPIILGLKVGAVRLGAGPVGHIFVNNSGGFGDYPNFKAFFDDLTWGYQAGIGLDLWKLHIDARYEGNFSTLGDYITFFGKKFDFDTKNNRLIASIGFSF</sequence>
<feature type="chain" id="PRO_5039434741" evidence="1">
    <location>
        <begin position="26"/>
        <end position="217"/>
    </location>
</feature>
<gene>
    <name evidence="3" type="ORF">IPP15_02920</name>
</gene>
<evidence type="ECO:0000313" key="4">
    <source>
        <dbReference type="Proteomes" id="UP000808337"/>
    </source>
</evidence>
<evidence type="ECO:0000259" key="2">
    <source>
        <dbReference type="Pfam" id="PF13568"/>
    </source>
</evidence>
<keyword evidence="1" id="KW-0732">Signal</keyword>
<accession>A0A9D7XMM8</accession>